<proteinExistence type="predicted"/>
<accession>A0A1M4XXT9</accession>
<dbReference type="EMBL" id="FQUC01000003">
    <property type="protein sequence ID" value="SHE98248.1"/>
    <property type="molecule type" value="Genomic_DNA"/>
</dbReference>
<sequence>MLTVVSFSFVGCSSDDDDDNAGNSMSEAQKKALFVFNGTFEYVHEVGTTTITFKEQYNPAKVVVLDENYATGEGRERKIHGLLTVTYYNGQSFDKYYYIDHNATSIGLSFTETGNRTYSNLLISSPTEFKMKGSNDLRWEVFKK</sequence>
<dbReference type="AlphaFoldDB" id="A0A1M4XXT9"/>
<gene>
    <name evidence="1" type="ORF">SAMN05444362_10317</name>
</gene>
<organism evidence="1 2">
    <name type="scientific">Dysgonomonas macrotermitis</name>
    <dbReference type="NCBI Taxonomy" id="1346286"/>
    <lineage>
        <taxon>Bacteria</taxon>
        <taxon>Pseudomonadati</taxon>
        <taxon>Bacteroidota</taxon>
        <taxon>Bacteroidia</taxon>
        <taxon>Bacteroidales</taxon>
        <taxon>Dysgonomonadaceae</taxon>
        <taxon>Dysgonomonas</taxon>
    </lineage>
</organism>
<dbReference type="Proteomes" id="UP000184480">
    <property type="component" value="Unassembled WGS sequence"/>
</dbReference>
<keyword evidence="2" id="KW-1185">Reference proteome</keyword>
<name>A0A1M4XXT9_9BACT</name>
<evidence type="ECO:0000313" key="2">
    <source>
        <dbReference type="Proteomes" id="UP000184480"/>
    </source>
</evidence>
<reference evidence="2" key="1">
    <citation type="submission" date="2016-11" db="EMBL/GenBank/DDBJ databases">
        <authorList>
            <person name="Varghese N."/>
            <person name="Submissions S."/>
        </authorList>
    </citation>
    <scope>NUCLEOTIDE SEQUENCE [LARGE SCALE GENOMIC DNA]</scope>
    <source>
        <strain evidence="2">DSM 27370</strain>
    </source>
</reference>
<protein>
    <submittedName>
        <fullName evidence="1">Uncharacterized protein</fullName>
    </submittedName>
</protein>
<evidence type="ECO:0000313" key="1">
    <source>
        <dbReference type="EMBL" id="SHE98248.1"/>
    </source>
</evidence>